<dbReference type="STRING" id="46177.SAMN05660976_07837"/>
<dbReference type="AlphaFoldDB" id="A0A1H8HKE1"/>
<feature type="transmembrane region" description="Helical" evidence="1">
    <location>
        <begin position="139"/>
        <end position="161"/>
    </location>
</feature>
<name>A0A1H8HKE1_9ACTN</name>
<proteinExistence type="predicted"/>
<evidence type="ECO:0000313" key="2">
    <source>
        <dbReference type="EMBL" id="SEN56534.1"/>
    </source>
</evidence>
<sequence length="175" mass="18148">MNVWGALAGGFAGTLVLTTVLRAANELKLTRMDIPFLLGTAFTADRTRAKALGYVLHFVAGLIFALGYYAAFAVIHHSGWLLGALFGLVHGLFSGTALVNILLPLVHPRMGTALTSAPGVALLEPPGFLLLNYGPATPVVSLLAHVVYGAIVGGFTALAGLSADSPPNRPNAFTL</sequence>
<reference evidence="2 3" key="1">
    <citation type="submission" date="2016-10" db="EMBL/GenBank/DDBJ databases">
        <authorList>
            <person name="de Groot N.N."/>
        </authorList>
    </citation>
    <scope>NUCLEOTIDE SEQUENCE [LARGE SCALE GENOMIC DNA]</scope>
    <source>
        <strain evidence="2 3">DSM 43357</strain>
    </source>
</reference>
<evidence type="ECO:0000313" key="3">
    <source>
        <dbReference type="Proteomes" id="UP000198953"/>
    </source>
</evidence>
<keyword evidence="1" id="KW-0472">Membrane</keyword>
<feature type="transmembrane region" description="Helical" evidence="1">
    <location>
        <begin position="79"/>
        <end position="103"/>
    </location>
</feature>
<keyword evidence="1" id="KW-1133">Transmembrane helix</keyword>
<organism evidence="2 3">
    <name type="scientific">Nonomuraea pusilla</name>
    <dbReference type="NCBI Taxonomy" id="46177"/>
    <lineage>
        <taxon>Bacteria</taxon>
        <taxon>Bacillati</taxon>
        <taxon>Actinomycetota</taxon>
        <taxon>Actinomycetes</taxon>
        <taxon>Streptosporangiales</taxon>
        <taxon>Streptosporangiaceae</taxon>
        <taxon>Nonomuraea</taxon>
    </lineage>
</organism>
<accession>A0A1H8HKE1</accession>
<dbReference type="RefSeq" id="WP_055502289.1">
    <property type="nucleotide sequence ID" value="NZ_BBZG01000001.1"/>
</dbReference>
<gene>
    <name evidence="2" type="ORF">SAMN05660976_07837</name>
</gene>
<keyword evidence="1" id="KW-0812">Transmembrane</keyword>
<dbReference type="EMBL" id="FOBF01000029">
    <property type="protein sequence ID" value="SEN56534.1"/>
    <property type="molecule type" value="Genomic_DNA"/>
</dbReference>
<feature type="transmembrane region" description="Helical" evidence="1">
    <location>
        <begin position="51"/>
        <end position="72"/>
    </location>
</feature>
<protein>
    <recommendedName>
        <fullName evidence="4">DUF1440 domain-containing protein</fullName>
    </recommendedName>
</protein>
<dbReference type="Proteomes" id="UP000198953">
    <property type="component" value="Unassembled WGS sequence"/>
</dbReference>
<evidence type="ECO:0008006" key="4">
    <source>
        <dbReference type="Google" id="ProtNLM"/>
    </source>
</evidence>
<evidence type="ECO:0000256" key="1">
    <source>
        <dbReference type="SAM" id="Phobius"/>
    </source>
</evidence>
<dbReference type="OrthoDB" id="161967at2"/>
<keyword evidence="3" id="KW-1185">Reference proteome</keyword>